<dbReference type="EMBL" id="LSKU01000001">
    <property type="protein sequence ID" value="KXG43441.1"/>
    <property type="molecule type" value="Genomic_DNA"/>
</dbReference>
<keyword evidence="19" id="KW-1185">Reference proteome</keyword>
<feature type="binding site" evidence="16">
    <location>
        <position position="76"/>
    </location>
    <ligand>
        <name>Zn(2+)</name>
        <dbReference type="ChEBI" id="CHEBI:29105"/>
        <label>1</label>
        <note>catalytic</note>
    </ligand>
</feature>
<feature type="binding site" evidence="16">
    <location>
        <position position="142"/>
    </location>
    <ligand>
        <name>Zn(2+)</name>
        <dbReference type="ChEBI" id="CHEBI:29105"/>
        <label>1</label>
        <note>catalytic</note>
    </ligand>
</feature>
<dbReference type="PANTHER" id="PTHR43694:SF4">
    <property type="entry name" value="RIBONUCLEASE J 2"/>
    <property type="match status" value="1"/>
</dbReference>
<dbReference type="PROSITE" id="PS01292">
    <property type="entry name" value="UPF0036"/>
    <property type="match status" value="1"/>
</dbReference>
<evidence type="ECO:0000256" key="10">
    <source>
        <dbReference type="ARBA" id="ARBA00022884"/>
    </source>
</evidence>
<dbReference type="PIRSF" id="PIRSF004803">
    <property type="entry name" value="RnjA"/>
    <property type="match status" value="1"/>
</dbReference>
<comment type="subunit">
    <text evidence="12">Homodimer, may be a subunit of the RNA degradosome.</text>
</comment>
<dbReference type="GO" id="GO:0008270">
    <property type="term" value="F:zinc ion binding"/>
    <property type="evidence" value="ECO:0007669"/>
    <property type="project" value="InterPro"/>
</dbReference>
<dbReference type="NCBIfam" id="NF047419">
    <property type="entry name" value="RNase_J1_RnjA"/>
    <property type="match status" value="1"/>
</dbReference>
<keyword evidence="6 12" id="KW-0255">Endonuclease</keyword>
<protein>
    <recommendedName>
        <fullName evidence="12 13">Ribonuclease J</fullName>
        <shortName evidence="12">RNase J</shortName>
        <ecNumber evidence="12 13">3.1.-.-</ecNumber>
    </recommendedName>
</protein>
<evidence type="ECO:0000256" key="1">
    <source>
        <dbReference type="ARBA" id="ARBA00004496"/>
    </source>
</evidence>
<keyword evidence="7 12" id="KW-0378">Hydrolase</keyword>
<organism evidence="18 19">
    <name type="scientific">Tepidibacillus decaturensis</name>
    <dbReference type="NCBI Taxonomy" id="1413211"/>
    <lineage>
        <taxon>Bacteria</taxon>
        <taxon>Bacillati</taxon>
        <taxon>Bacillota</taxon>
        <taxon>Bacilli</taxon>
        <taxon>Bacillales</taxon>
        <taxon>Bacillaceae</taxon>
        <taxon>Tepidibacillus</taxon>
    </lineage>
</organism>
<dbReference type="Proteomes" id="UP000070352">
    <property type="component" value="Unassembled WGS sequence"/>
</dbReference>
<dbReference type="Pfam" id="PF17770">
    <property type="entry name" value="RNase_J_C"/>
    <property type="match status" value="1"/>
</dbReference>
<dbReference type="InterPro" id="IPR011108">
    <property type="entry name" value="RMMBL"/>
</dbReference>
<comment type="subcellular location">
    <subcellularLocation>
        <location evidence="1 12 13">Cytoplasm</location>
    </subcellularLocation>
</comment>
<keyword evidence="16" id="KW-0106">Calcium</keyword>
<proteinExistence type="inferred from homology"/>
<dbReference type="STRING" id="1413211.U473_05000"/>
<dbReference type="CDD" id="cd07714">
    <property type="entry name" value="RNaseJ_MBL-fold"/>
    <property type="match status" value="1"/>
</dbReference>
<dbReference type="GO" id="GO:0006364">
    <property type="term" value="P:rRNA processing"/>
    <property type="evidence" value="ECO:0007669"/>
    <property type="project" value="UniProtKB-UniRule"/>
</dbReference>
<feature type="binding site" evidence="16">
    <location>
        <position position="445"/>
    </location>
    <ligand>
        <name>Ca(2+)</name>
        <dbReference type="ChEBI" id="CHEBI:29108"/>
    </ligand>
</feature>
<evidence type="ECO:0000256" key="8">
    <source>
        <dbReference type="ARBA" id="ARBA00022833"/>
    </source>
</evidence>
<comment type="cofactor">
    <cofactor evidence="13 16">
        <name>Zn(2+)</name>
        <dbReference type="ChEBI" id="CHEBI:29105"/>
    </cofactor>
    <text evidence="13 16">Binds 2 Zn(2+) ions per subunit. It is not clear if Zn(2+) or Mg(2+) is physiologically important.</text>
</comment>
<dbReference type="InterPro" id="IPR042173">
    <property type="entry name" value="RNase_J_2"/>
</dbReference>
<dbReference type="InterPro" id="IPR004613">
    <property type="entry name" value="RNase_J"/>
</dbReference>
<feature type="binding site" evidence="15">
    <location>
        <begin position="233"/>
        <end position="235"/>
    </location>
    <ligand>
        <name>substrate</name>
    </ligand>
</feature>
<dbReference type="EC" id="3.1.-.-" evidence="12 13"/>
<feature type="binding site" evidence="16">
    <location>
        <position position="78"/>
    </location>
    <ligand>
        <name>Zn(2+)</name>
        <dbReference type="ChEBI" id="CHEBI:29105"/>
        <label>2</label>
        <note>catalytic</note>
    </ligand>
</feature>
<keyword evidence="10 12" id="KW-0694">RNA-binding</keyword>
<evidence type="ECO:0000256" key="7">
    <source>
        <dbReference type="ARBA" id="ARBA00022801"/>
    </source>
</evidence>
<dbReference type="PANTHER" id="PTHR43694">
    <property type="entry name" value="RIBONUCLEASE J"/>
    <property type="match status" value="1"/>
</dbReference>
<dbReference type="GO" id="GO:0006397">
    <property type="term" value="P:mRNA processing"/>
    <property type="evidence" value="ECO:0007669"/>
    <property type="project" value="UniProtKB-ARBA"/>
</dbReference>
<evidence type="ECO:0000256" key="14">
    <source>
        <dbReference type="PIRSR" id="PIRSR004803-1"/>
    </source>
</evidence>
<comment type="subunit">
    <text evidence="11">Unclear whether it forms homodimers or belongs to a larger complex. According to probably does not form homodimers, while shows homodimer formation. Both reports show RNase J1 and J2 interaction, probably as a heterotetramer shows it is a component of a possible RNA degradosome complex composed of rny, rnjA, rnjB, pnp, pfkA and eno, while finds no evidence of an RNA degradosome complex.</text>
</comment>
<evidence type="ECO:0000256" key="4">
    <source>
        <dbReference type="ARBA" id="ARBA00022722"/>
    </source>
</evidence>
<dbReference type="InterPro" id="IPR001279">
    <property type="entry name" value="Metallo-B-lactamas"/>
</dbReference>
<keyword evidence="9 12" id="KW-0269">Exonuclease</keyword>
<evidence type="ECO:0000256" key="13">
    <source>
        <dbReference type="PIRNR" id="PIRNR004803"/>
    </source>
</evidence>
<comment type="caution">
    <text evidence="18">The sequence shown here is derived from an EMBL/GenBank/DDBJ whole genome shotgun (WGS) entry which is preliminary data.</text>
</comment>
<feature type="binding site" evidence="16">
    <location>
        <position position="49"/>
    </location>
    <ligand>
        <name>Ca(2+)</name>
        <dbReference type="ChEBI" id="CHEBI:29108"/>
    </ligand>
</feature>
<dbReference type="AlphaFoldDB" id="A0A135L3B5"/>
<dbReference type="GO" id="GO:0003723">
    <property type="term" value="F:RNA binding"/>
    <property type="evidence" value="ECO:0007669"/>
    <property type="project" value="UniProtKB-UniRule"/>
</dbReference>
<dbReference type="OrthoDB" id="9758375at2"/>
<reference evidence="18 19" key="1">
    <citation type="submission" date="2016-02" db="EMBL/GenBank/DDBJ databases">
        <title>Draft Genome for Tepidibacillus decaturensis nov. sp. Strain Z9, an Anaerobic, Moderately Thermophilic and Heterotrophic Bacterium from Deep Subsurface of the Illinois Basin, USA.</title>
        <authorList>
            <person name="Dong Y."/>
            <person name="Chang J.Y."/>
            <person name="Sanford R."/>
            <person name="Fouke B.W."/>
        </authorList>
    </citation>
    <scope>NUCLEOTIDE SEQUENCE [LARGE SCALE GENOMIC DNA]</scope>
    <source>
        <strain evidence="18 19">Z9</strain>
    </source>
</reference>
<feature type="binding site" evidence="16">
    <location>
        <position position="74"/>
    </location>
    <ligand>
        <name>Zn(2+)</name>
        <dbReference type="ChEBI" id="CHEBI:29105"/>
        <label>1</label>
        <note>catalytic</note>
    </ligand>
</feature>
<feature type="binding site" evidence="12 15">
    <location>
        <begin position="366"/>
        <end position="370"/>
    </location>
    <ligand>
        <name>substrate</name>
    </ligand>
</feature>
<keyword evidence="3 12" id="KW-0698">rRNA processing</keyword>
<dbReference type="Pfam" id="PF00753">
    <property type="entry name" value="Lactamase_B"/>
    <property type="match status" value="1"/>
</dbReference>
<feature type="binding site" evidence="16">
    <location>
        <position position="51"/>
    </location>
    <ligand>
        <name>Ca(2+)</name>
        <dbReference type="ChEBI" id="CHEBI:29108"/>
    </ligand>
</feature>
<gene>
    <name evidence="12" type="primary">rnj</name>
    <name evidence="18" type="ORF">U473_05000</name>
</gene>
<evidence type="ECO:0000256" key="11">
    <source>
        <dbReference type="ARBA" id="ARBA00065702"/>
    </source>
</evidence>
<sequence length="557" mass="61388">MPKNNKERLLIFALGGLGEIGKNMYVIQYADDIVVVDAGLKFPEEEMLGIDLVIPDVSYLVENKEKVRAIILTHGHEDHIGGLSYVLKEINVPVYGTKLTLGLVESKLKEANILSESKLILVNNESEIQLGALKVSFFKVNHSIPDAVGVVIDTPEGVVVHTGDFKFDLTPVNNQMADIHKMAEIGKKGVLALLSDSTNAEREGHTGSERSVGESISEVFRKAKQRIIVATFASNIHRIQQVVDASIAYDRKITIVGRSMVNVVNIGIELGYLHVPEGMIVDVDEINKLPADRVVILSTGSQGEPMSALTRMARSTHRKLDIMPGDTVIISATPIPGNEKYVARTVDQLFRIGANVIYGGSISGVHVSGHGSQEELKLMLNFMRPKFFIPIHGEYRMLRLHSDLAESIGIPRENIFLLDNGDTIEISNGKARYGSKIPVGNVLIDGLGVGDVGNIVLRDRKLLSQDGILVVVVTLSKQNATILSGPDIISRGFVYVRESEELLEEANRLVTVTLQKLMIENVNEWSSLKNSVRDVLGRFLYEQTRRRPMILPIIMEV</sequence>
<evidence type="ECO:0000256" key="15">
    <source>
        <dbReference type="PIRSR" id="PIRSR004803-2"/>
    </source>
</evidence>
<keyword evidence="5 13" id="KW-0479">Metal-binding</keyword>
<dbReference type="InterPro" id="IPR041636">
    <property type="entry name" value="RNase_J_C"/>
</dbReference>
<evidence type="ECO:0000313" key="19">
    <source>
        <dbReference type="Proteomes" id="UP000070352"/>
    </source>
</evidence>
<keyword evidence="4 12" id="KW-0540">Nuclease</keyword>
<dbReference type="GO" id="GO:0004521">
    <property type="term" value="F:RNA endonuclease activity"/>
    <property type="evidence" value="ECO:0007669"/>
    <property type="project" value="UniProtKB-UniRule"/>
</dbReference>
<dbReference type="Gene3D" id="3.40.50.10710">
    <property type="entry name" value="Metallo-hydrolase/oxidoreductase"/>
    <property type="match status" value="1"/>
</dbReference>
<feature type="binding site" evidence="16">
    <location>
        <position position="392"/>
    </location>
    <ligand>
        <name>Zn(2+)</name>
        <dbReference type="ChEBI" id="CHEBI:29105"/>
        <label>1</label>
        <note>catalytic</note>
    </ligand>
</feature>
<dbReference type="HAMAP" id="MF_01491">
    <property type="entry name" value="RNase_J_bact"/>
    <property type="match status" value="1"/>
</dbReference>
<dbReference type="GO" id="GO:0005737">
    <property type="term" value="C:cytoplasm"/>
    <property type="evidence" value="ECO:0007669"/>
    <property type="project" value="UniProtKB-SubCell"/>
</dbReference>
<evidence type="ECO:0000313" key="18">
    <source>
        <dbReference type="EMBL" id="KXG43441.1"/>
    </source>
</evidence>
<dbReference type="Pfam" id="PF22505">
    <property type="entry name" value="RNase_J_b_CASP"/>
    <property type="match status" value="1"/>
</dbReference>
<evidence type="ECO:0000256" key="16">
    <source>
        <dbReference type="PIRSR" id="PIRSR004803-3"/>
    </source>
</evidence>
<dbReference type="InterPro" id="IPR036866">
    <property type="entry name" value="RibonucZ/Hydroxyglut_hydro"/>
</dbReference>
<feature type="active site" description="Proton donor" evidence="14">
    <location>
        <position position="196"/>
    </location>
</feature>
<comment type="similarity">
    <text evidence="12 13">Belongs to the metallo-beta-lactamase superfamily. RNA-metabolizing metallo-beta-lactamase-like family. Bacterial RNase J subfamily.</text>
</comment>
<evidence type="ECO:0000256" key="2">
    <source>
        <dbReference type="ARBA" id="ARBA00022490"/>
    </source>
</evidence>
<comment type="cofactor">
    <cofactor evidence="16">
        <name>Ca(2+)</name>
        <dbReference type="ChEBI" id="CHEBI:29108"/>
    </cofactor>
    <text evidence="16">Binds 1 Ca(2+) cation per subunit. Seen in 1 crystal structure, it is not clear if it is physiologically important.</text>
</comment>
<evidence type="ECO:0000259" key="17">
    <source>
        <dbReference type="SMART" id="SM00849"/>
    </source>
</evidence>
<dbReference type="InterPro" id="IPR030854">
    <property type="entry name" value="RNase_J_bac"/>
</dbReference>
<dbReference type="NCBIfam" id="TIGR00649">
    <property type="entry name" value="MG423"/>
    <property type="match status" value="1"/>
</dbReference>
<feature type="binding site" evidence="16">
    <location>
        <position position="164"/>
    </location>
    <ligand>
        <name>Zn(2+)</name>
        <dbReference type="ChEBI" id="CHEBI:29105"/>
        <label>2</label>
        <note>catalytic</note>
    </ligand>
</feature>
<evidence type="ECO:0000256" key="6">
    <source>
        <dbReference type="ARBA" id="ARBA00022759"/>
    </source>
</evidence>
<dbReference type="Gene3D" id="3.10.20.580">
    <property type="match status" value="1"/>
</dbReference>
<keyword evidence="8 16" id="KW-0862">Zinc</keyword>
<keyword evidence="2 12" id="KW-0963">Cytoplasm</keyword>
<feature type="binding site" evidence="16">
    <location>
        <position position="79"/>
    </location>
    <ligand>
        <name>Zn(2+)</name>
        <dbReference type="ChEBI" id="CHEBI:29105"/>
        <label>2</label>
        <note>catalytic</note>
    </ligand>
</feature>
<dbReference type="Gene3D" id="3.60.15.10">
    <property type="entry name" value="Ribonuclease Z/Hydroxyacylglutathione hydrolase-like"/>
    <property type="match status" value="1"/>
</dbReference>
<evidence type="ECO:0000256" key="3">
    <source>
        <dbReference type="ARBA" id="ARBA00022552"/>
    </source>
</evidence>
<evidence type="ECO:0000256" key="5">
    <source>
        <dbReference type="ARBA" id="ARBA00022723"/>
    </source>
</evidence>
<evidence type="ECO:0000256" key="9">
    <source>
        <dbReference type="ARBA" id="ARBA00022839"/>
    </source>
</evidence>
<evidence type="ECO:0000256" key="12">
    <source>
        <dbReference type="HAMAP-Rule" id="MF_01491"/>
    </source>
</evidence>
<dbReference type="InterPro" id="IPR001587">
    <property type="entry name" value="RNase_J_CS"/>
</dbReference>
<feature type="domain" description="Metallo-beta-lactamase" evidence="17">
    <location>
        <begin position="21"/>
        <end position="216"/>
    </location>
</feature>
<dbReference type="SUPFAM" id="SSF56281">
    <property type="entry name" value="Metallo-hydrolase/oxidoreductase"/>
    <property type="match status" value="1"/>
</dbReference>
<name>A0A135L3B5_9BACI</name>
<feature type="active site" description="Proton acceptor" evidence="14">
    <location>
        <position position="370"/>
    </location>
</feature>
<accession>A0A135L3B5</accession>
<dbReference type="Pfam" id="PF07521">
    <property type="entry name" value="RMMBL"/>
    <property type="match status" value="1"/>
</dbReference>
<comment type="function">
    <text evidence="12">An RNase that has 5'-3' exonuclease and possibly endonuclease activity. Involved in maturation of rRNA and in some organisms also mRNA maturation and/or decay.</text>
</comment>
<dbReference type="GO" id="GO:0004534">
    <property type="term" value="F:5'-3' RNA exonuclease activity"/>
    <property type="evidence" value="ECO:0007669"/>
    <property type="project" value="UniProtKB-UniRule"/>
</dbReference>
<dbReference type="InterPro" id="IPR055132">
    <property type="entry name" value="RNase_J_b_CASP"/>
</dbReference>
<dbReference type="FunFam" id="3.10.20.580:FF:000001">
    <property type="entry name" value="Ribonuclease J"/>
    <property type="match status" value="1"/>
</dbReference>
<dbReference type="SMART" id="SM00849">
    <property type="entry name" value="Lactamase_B"/>
    <property type="match status" value="1"/>
</dbReference>